<dbReference type="EMBL" id="AF250284">
    <property type="protein sequence ID" value="AAG02799.1"/>
    <property type="molecule type" value="Genomic_DNA"/>
</dbReference>
<evidence type="ECO:0000313" key="1">
    <source>
        <dbReference type="EMBL" id="AAG02799.1"/>
    </source>
</evidence>
<sequence>MLDITKSIISSGINIKLPSVNIIQNIKPKYYNNSSPKSYFGIIYHLLSIVIEIQDTYKLNDNIGYFTKYDDMKKKNKTDYDYSYNNLFKTDIKLEKSGSSMKNWTNIYNTTDVTIDILNPLNKKHDKLSIRLPCVISTSVIHYLYILSYIYESVTLIKEDLWLNDSFIVKCENLRTNNYNNVKSQLKTIVFNEKTRQYKIDGLFKNFIIDESFKNIISKFINDIQCVICDLWLTIQKNINDSPSDRKKIYWEEYDNILGFQN</sequence>
<reference evidence="1 2" key="1">
    <citation type="journal article" date="2000" name="Virology">
        <title>Complete genomic sequence of the Amsacta moorei entomopoxvirus: analysis and comparison with other poxviruses.</title>
        <authorList>
            <person name="Bawden A.L."/>
            <person name="Glassberg K.J."/>
            <person name="Diggans J."/>
            <person name="Shaw R."/>
            <person name="Farmerie W."/>
            <person name="Moyer R.W."/>
        </authorList>
    </citation>
    <scope>NUCLEOTIDE SEQUENCE [LARGE SCALE GENOMIC DNA]</scope>
</reference>
<gene>
    <name evidence="1" type="primary">AMV093</name>
</gene>
<dbReference type="KEGG" id="vg:1494683"/>
<dbReference type="OrthoDB" id="8331at10239"/>
<organism evidence="1 2">
    <name type="scientific">Amsacta moorei entomopoxvirus</name>
    <name type="common">AmEPV</name>
    <dbReference type="NCBI Taxonomy" id="28321"/>
    <lineage>
        <taxon>Viruses</taxon>
        <taxon>Varidnaviria</taxon>
        <taxon>Bamfordvirae</taxon>
        <taxon>Nucleocytoviricota</taxon>
        <taxon>Pokkesviricetes</taxon>
        <taxon>Chitovirales</taxon>
        <taxon>Poxviridae</taxon>
        <taxon>Entomopoxvirinae</taxon>
        <taxon>Betaentomopoxvirus</taxon>
    </lineage>
</organism>
<dbReference type="Gene3D" id="3.40.50.11680">
    <property type="entry name" value="Poxvirus mRNA capping enzyme, small subunit"/>
    <property type="match status" value="1"/>
</dbReference>
<evidence type="ECO:0000313" key="2">
    <source>
        <dbReference type="Proteomes" id="UP000000872"/>
    </source>
</evidence>
<dbReference type="GeneID" id="1494683"/>
<dbReference type="Proteomes" id="UP000000872">
    <property type="component" value="Segment"/>
</dbReference>
<dbReference type="RefSeq" id="NP_064875.1">
    <property type="nucleotide sequence ID" value="NC_002520.1"/>
</dbReference>
<proteinExistence type="predicted"/>
<name>Q9EMV6_AMEPV</name>
<keyword evidence="2" id="KW-1185">Reference proteome</keyword>
<accession>Q9EMV6</accession>
<protein>
    <submittedName>
        <fullName evidence="1">AMV093</fullName>
    </submittedName>
</protein>
<organismHost>
    <name type="scientific">Amsacta</name>
    <dbReference type="NCBI Taxonomy" id="340055"/>
</organismHost>
<dbReference type="InterPro" id="IPR043096">
    <property type="entry name" value="Poxvirus_mRNA-cap_ssu_sf"/>
</dbReference>